<evidence type="ECO:0000313" key="3">
    <source>
        <dbReference type="EMBL" id="ALG82396.1"/>
    </source>
</evidence>
<sequence>MRVFHAPVFEANAFQELLFDALQERGVETTVERQAMPFTPFAHRLRDADALHLHWLHPYFLFGSIEWVYWLPFSWLICWLAALVFVGQVALAERHVHVVWTAHNLVNHERRYERIDRWVTGQVVRRADAVQVWDDRTRTELCDRFDVEKEKVVAIPHGNYCERYEAEDRTMARKELDLQDDERVYLTFGVIRPYKGVADLVRAFEGVDGRLIVAGNPKYGKLERELKTLTAGRDDVRLDLGYVPDESVPTYFAAADLAVFPYRDIYNSGSVILAMSLGRPVVAPSKGSIPSVLPSGNVVYEDLPAGLRRADAKTDSELRAVGERNRETARIDHAWNDIAQRIEGLYRGTSREGN</sequence>
<evidence type="ECO:0000313" key="2">
    <source>
        <dbReference type="EMBL" id="AKH98002.1"/>
    </source>
</evidence>
<dbReference type="GO" id="GO:0016740">
    <property type="term" value="F:transferase activity"/>
    <property type="evidence" value="ECO:0007669"/>
    <property type="project" value="UniProtKB-KW"/>
</dbReference>
<dbReference type="CDD" id="cd03801">
    <property type="entry name" value="GT4_PimA-like"/>
    <property type="match status" value="1"/>
</dbReference>
<dbReference type="PATRIC" id="fig|1604004.4.peg.1591"/>
<dbReference type="InterPro" id="IPR028098">
    <property type="entry name" value="Glyco_trans_4-like_N"/>
</dbReference>
<dbReference type="GeneID" id="26010852"/>
<dbReference type="RefSeq" id="WP_050048702.1">
    <property type="nucleotide sequence ID" value="NZ_CP008874.1"/>
</dbReference>
<reference evidence="4" key="2">
    <citation type="submission" date="2015-05" db="EMBL/GenBank/DDBJ databases">
        <title>Complete genome sequence of Halanaeroarchaeum sulfurireducens type strain M27-SA2, a sulfate-reducer haloarchaeon from marine anoxic lake Medee.</title>
        <authorList>
            <person name="Messina E."/>
            <person name="Kublanov I.V."/>
            <person name="Toshchakov S."/>
            <person name="Arcadi E."/>
            <person name="La Spada G."/>
            <person name="La Cono V."/>
            <person name="Yakimov M.M."/>
        </authorList>
    </citation>
    <scope>NUCLEOTIDE SEQUENCE [LARGE SCALE GENOMIC DNA]</scope>
    <source>
        <strain evidence="4">M27-SA2</strain>
    </source>
</reference>
<dbReference type="STRING" id="1604004.HLASA_1510"/>
<dbReference type="Proteomes" id="UP000060390">
    <property type="component" value="Chromosome"/>
</dbReference>
<dbReference type="EMBL" id="CP011564">
    <property type="protein sequence ID" value="ALG82396.1"/>
    <property type="molecule type" value="Genomic_DNA"/>
</dbReference>
<protein>
    <submittedName>
        <fullName evidence="2">Group 1 glycosyl transferase</fullName>
    </submittedName>
</protein>
<dbReference type="HOGENOM" id="CLU_009583_6_0_2"/>
<evidence type="ECO:0000313" key="5">
    <source>
        <dbReference type="Proteomes" id="UP000069906"/>
    </source>
</evidence>
<name>A0A0F7PBD3_9EURY</name>
<dbReference type="AlphaFoldDB" id="A0A0F7PBD3"/>
<dbReference type="Gene3D" id="3.40.50.2000">
    <property type="entry name" value="Glycogen Phosphorylase B"/>
    <property type="match status" value="2"/>
</dbReference>
<keyword evidence="5" id="KW-1185">Reference proteome</keyword>
<dbReference type="PANTHER" id="PTHR12526">
    <property type="entry name" value="GLYCOSYLTRANSFERASE"/>
    <property type="match status" value="1"/>
</dbReference>
<evidence type="ECO:0000259" key="1">
    <source>
        <dbReference type="Pfam" id="PF13439"/>
    </source>
</evidence>
<organism evidence="2 5">
    <name type="scientific">Halanaeroarchaeum sulfurireducens</name>
    <dbReference type="NCBI Taxonomy" id="1604004"/>
    <lineage>
        <taxon>Archaea</taxon>
        <taxon>Methanobacteriati</taxon>
        <taxon>Methanobacteriota</taxon>
        <taxon>Stenosarchaea group</taxon>
        <taxon>Halobacteria</taxon>
        <taxon>Halobacteriales</taxon>
        <taxon>Halobacteriaceae</taxon>
        <taxon>Halanaeroarchaeum</taxon>
    </lineage>
</organism>
<dbReference type="Pfam" id="PF13692">
    <property type="entry name" value="Glyco_trans_1_4"/>
    <property type="match status" value="1"/>
</dbReference>
<evidence type="ECO:0000313" key="4">
    <source>
        <dbReference type="Proteomes" id="UP000060390"/>
    </source>
</evidence>
<dbReference type="OrthoDB" id="132546at2157"/>
<accession>A0A0F7PBD3</accession>
<dbReference type="Proteomes" id="UP000069906">
    <property type="component" value="Chromosome"/>
</dbReference>
<reference evidence="3 4" key="3">
    <citation type="journal article" date="2016" name="Stand. Genomic Sci.">
        <title>Complete genome sequence of 'Halanaeroarchaeum sulfurireducens' M27-SA2, a sulfur-reducing and acetate-oxidizing haloarchaeon from the deep-sea hypersaline anoxic lake Medee.</title>
        <authorList>
            <person name="Messina E."/>
            <person name="Sorokin D.Y."/>
            <person name="Kublanov I.V."/>
            <person name="Toshchakov S."/>
            <person name="Lopatina A."/>
            <person name="Arcadi E."/>
            <person name="Smedile F."/>
            <person name="La Spada G."/>
            <person name="La Cono V."/>
            <person name="Yakimov M.M."/>
        </authorList>
    </citation>
    <scope>NUCLEOTIDE SEQUENCE [LARGE SCALE GENOMIC DNA]</scope>
    <source>
        <strain evidence="3 4">M27-SA2</strain>
    </source>
</reference>
<dbReference type="Pfam" id="PF13439">
    <property type="entry name" value="Glyco_transf_4"/>
    <property type="match status" value="1"/>
</dbReference>
<gene>
    <name evidence="3" type="ORF">HLASA_1510</name>
    <name evidence="2" type="ORF">HLASF_1523</name>
</gene>
<keyword evidence="2" id="KW-0808">Transferase</keyword>
<dbReference type="EMBL" id="CP008874">
    <property type="protein sequence ID" value="AKH98002.1"/>
    <property type="molecule type" value="Genomic_DNA"/>
</dbReference>
<reference evidence="2 5" key="1">
    <citation type="journal article" date="2015" name="ISME J.">
        <title>Elemental sulfur and acetate can support life of a novel strictly anaerobic haloarchaeon.</title>
        <authorList>
            <person name="Sorokin D.Y."/>
            <person name="Kublanov I.V."/>
            <person name="Gavrilov S.N."/>
            <person name="Rojo D."/>
            <person name="Roman P."/>
            <person name="Golyshin P.N."/>
            <person name="Slepak V.Z."/>
            <person name="Smedile F."/>
            <person name="Ferrer M."/>
            <person name="Messina E."/>
            <person name="La Cono V."/>
            <person name="Yakimov M.M."/>
        </authorList>
    </citation>
    <scope>NUCLEOTIDE SEQUENCE [LARGE SCALE GENOMIC DNA]</scope>
    <source>
        <strain evidence="2 5">HSR2</strain>
    </source>
</reference>
<dbReference type="SUPFAM" id="SSF53756">
    <property type="entry name" value="UDP-Glycosyltransferase/glycogen phosphorylase"/>
    <property type="match status" value="1"/>
</dbReference>
<dbReference type="KEGG" id="hsu:HLASF_1523"/>
<proteinExistence type="predicted"/>
<dbReference type="KEGG" id="hsf:HLASA_1510"/>
<feature type="domain" description="Glycosyltransferase subfamily 4-like N-terminal" evidence="1">
    <location>
        <begin position="21"/>
        <end position="158"/>
    </location>
</feature>